<gene>
    <name evidence="1" type="ORF">Adt_10956</name>
</gene>
<accession>A0ABD1ULL5</accession>
<evidence type="ECO:0000313" key="1">
    <source>
        <dbReference type="EMBL" id="KAL2525902.1"/>
    </source>
</evidence>
<dbReference type="EMBL" id="JBFOLK010000003">
    <property type="protein sequence ID" value="KAL2525902.1"/>
    <property type="molecule type" value="Genomic_DNA"/>
</dbReference>
<comment type="caution">
    <text evidence="1">The sequence shown here is derived from an EMBL/GenBank/DDBJ whole genome shotgun (WGS) entry which is preliminary data.</text>
</comment>
<dbReference type="AlphaFoldDB" id="A0ABD1ULL5"/>
<organism evidence="1 2">
    <name type="scientific">Abeliophyllum distichum</name>
    <dbReference type="NCBI Taxonomy" id="126358"/>
    <lineage>
        <taxon>Eukaryota</taxon>
        <taxon>Viridiplantae</taxon>
        <taxon>Streptophyta</taxon>
        <taxon>Embryophyta</taxon>
        <taxon>Tracheophyta</taxon>
        <taxon>Spermatophyta</taxon>
        <taxon>Magnoliopsida</taxon>
        <taxon>eudicotyledons</taxon>
        <taxon>Gunneridae</taxon>
        <taxon>Pentapetalae</taxon>
        <taxon>asterids</taxon>
        <taxon>lamiids</taxon>
        <taxon>Lamiales</taxon>
        <taxon>Oleaceae</taxon>
        <taxon>Forsythieae</taxon>
        <taxon>Abeliophyllum</taxon>
    </lineage>
</organism>
<reference evidence="2" key="1">
    <citation type="submission" date="2024-07" db="EMBL/GenBank/DDBJ databases">
        <title>Two chromosome-level genome assemblies of Korean endemic species Abeliophyllum distichum and Forsythia ovata (Oleaceae).</title>
        <authorList>
            <person name="Jang H."/>
        </authorList>
    </citation>
    <scope>NUCLEOTIDE SEQUENCE [LARGE SCALE GENOMIC DNA]</scope>
</reference>
<sequence>MVDALAVDKKRIQVEMKVTEMTVIASAVRNFLANFHNTSKCQHIVADSKDEEGNHLKQIIQDERLDWDLEFLLDPEDSPTDNTTLEPTATPHCLFLLLPMKLRCLQSWGSDRPLYTG</sequence>
<evidence type="ECO:0000313" key="2">
    <source>
        <dbReference type="Proteomes" id="UP001604336"/>
    </source>
</evidence>
<dbReference type="Proteomes" id="UP001604336">
    <property type="component" value="Unassembled WGS sequence"/>
</dbReference>
<name>A0ABD1ULL5_9LAMI</name>
<proteinExistence type="predicted"/>
<protein>
    <submittedName>
        <fullName evidence="1">Uncharacterized protein</fullName>
    </submittedName>
</protein>
<keyword evidence="2" id="KW-1185">Reference proteome</keyword>